<evidence type="ECO:0000313" key="4">
    <source>
        <dbReference type="Proteomes" id="UP000648352"/>
    </source>
</evidence>
<name>A0ABR8S639_9MICO</name>
<organism evidence="3 4">
    <name type="scientific">Microbacterium pullorum</name>
    <dbReference type="NCBI Taxonomy" id="2762236"/>
    <lineage>
        <taxon>Bacteria</taxon>
        <taxon>Bacillati</taxon>
        <taxon>Actinomycetota</taxon>
        <taxon>Actinomycetes</taxon>
        <taxon>Micrococcales</taxon>
        <taxon>Microbacteriaceae</taxon>
        <taxon>Microbacterium</taxon>
    </lineage>
</organism>
<feature type="transmembrane region" description="Helical" evidence="1">
    <location>
        <begin position="111"/>
        <end position="130"/>
    </location>
</feature>
<feature type="transmembrane region" description="Helical" evidence="1">
    <location>
        <begin position="12"/>
        <end position="32"/>
    </location>
</feature>
<gene>
    <name evidence="3" type="ORF">H9651_12915</name>
</gene>
<reference evidence="3 4" key="1">
    <citation type="submission" date="2020-08" db="EMBL/GenBank/DDBJ databases">
        <title>A Genomic Blueprint of the Chicken Gut Microbiome.</title>
        <authorList>
            <person name="Gilroy R."/>
            <person name="Ravi A."/>
            <person name="Getino M."/>
            <person name="Pursley I."/>
            <person name="Horton D.L."/>
            <person name="Alikhan N.-F."/>
            <person name="Baker D."/>
            <person name="Gharbi K."/>
            <person name="Hall N."/>
            <person name="Watson M."/>
            <person name="Adriaenssens E.M."/>
            <person name="Foster-Nyarko E."/>
            <person name="Jarju S."/>
            <person name="Secka A."/>
            <person name="Antonio M."/>
            <person name="Oren A."/>
            <person name="Chaudhuri R."/>
            <person name="La Ragione R.M."/>
            <person name="Hildebrand F."/>
            <person name="Pallen M.J."/>
        </authorList>
    </citation>
    <scope>NUCLEOTIDE SEQUENCE [LARGE SCALE GENOMIC DNA]</scope>
    <source>
        <strain evidence="3 4">Sa4CUA7</strain>
    </source>
</reference>
<accession>A0ABR8S639</accession>
<evidence type="ECO:0000313" key="3">
    <source>
        <dbReference type="EMBL" id="MBD7958544.1"/>
    </source>
</evidence>
<keyword evidence="1" id="KW-1133">Transmembrane helix</keyword>
<dbReference type="InterPro" id="IPR006976">
    <property type="entry name" value="VanZ-like"/>
</dbReference>
<proteinExistence type="predicted"/>
<dbReference type="PANTHER" id="PTHR28008:SF1">
    <property type="entry name" value="DOMAIN PROTEIN, PUTATIVE (AFU_ORTHOLOGUE AFUA_3G10980)-RELATED"/>
    <property type="match status" value="1"/>
</dbReference>
<keyword evidence="1" id="KW-0472">Membrane</keyword>
<evidence type="ECO:0000259" key="2">
    <source>
        <dbReference type="Pfam" id="PF04892"/>
    </source>
</evidence>
<sequence>MGQRVRGRRWVLVGLGAYLLGAVVILLAPVSYGGIVEAIGDLIREGTGATWFGYGWIEFSANVVLFAPLGFLLTLLFRRPWWGAATALALSVAAEFAQLFLPSRAASPRDILANALGAAIGAAVAWLWVLRRERITSPSPPTGTTRSR</sequence>
<keyword evidence="1" id="KW-0812">Transmembrane</keyword>
<evidence type="ECO:0000256" key="1">
    <source>
        <dbReference type="SAM" id="Phobius"/>
    </source>
</evidence>
<dbReference type="Pfam" id="PF04892">
    <property type="entry name" value="VanZ"/>
    <property type="match status" value="1"/>
</dbReference>
<dbReference type="PANTHER" id="PTHR28008">
    <property type="entry name" value="DOMAIN PROTEIN, PUTATIVE (AFU_ORTHOLOGUE AFUA_3G10980)-RELATED"/>
    <property type="match status" value="1"/>
</dbReference>
<keyword evidence="4" id="KW-1185">Reference proteome</keyword>
<feature type="transmembrane region" description="Helical" evidence="1">
    <location>
        <begin position="52"/>
        <end position="74"/>
    </location>
</feature>
<protein>
    <submittedName>
        <fullName evidence="3">VanZ family protein</fullName>
    </submittedName>
</protein>
<comment type="caution">
    <text evidence="3">The sequence shown here is derived from an EMBL/GenBank/DDBJ whole genome shotgun (WGS) entry which is preliminary data.</text>
</comment>
<feature type="domain" description="VanZ-like" evidence="2">
    <location>
        <begin position="39"/>
        <end position="128"/>
    </location>
</feature>
<dbReference type="RefSeq" id="WP_191719738.1">
    <property type="nucleotide sequence ID" value="NZ_JACSQP010000009.1"/>
</dbReference>
<dbReference type="Proteomes" id="UP000648352">
    <property type="component" value="Unassembled WGS sequence"/>
</dbReference>
<dbReference type="EMBL" id="JACSQP010000009">
    <property type="protein sequence ID" value="MBD7958544.1"/>
    <property type="molecule type" value="Genomic_DNA"/>
</dbReference>
<feature type="transmembrane region" description="Helical" evidence="1">
    <location>
        <begin position="81"/>
        <end position="99"/>
    </location>
</feature>